<evidence type="ECO:0000259" key="10">
    <source>
        <dbReference type="Pfam" id="PF07715"/>
    </source>
</evidence>
<accession>A0A3B0SA53</accession>
<feature type="non-terminal residue" evidence="11">
    <location>
        <position position="429"/>
    </location>
</feature>
<comment type="subcellular location">
    <subcellularLocation>
        <location evidence="1">Cell outer membrane</location>
        <topology evidence="1">Multi-pass membrane protein</topology>
    </subcellularLocation>
</comment>
<evidence type="ECO:0000256" key="3">
    <source>
        <dbReference type="ARBA" id="ARBA00022496"/>
    </source>
</evidence>
<dbReference type="PANTHER" id="PTHR32552:SF81">
    <property type="entry name" value="TONB-DEPENDENT OUTER MEMBRANE RECEPTOR"/>
    <property type="match status" value="1"/>
</dbReference>
<organism evidence="11">
    <name type="scientific">hydrothermal vent metagenome</name>
    <dbReference type="NCBI Taxonomy" id="652676"/>
    <lineage>
        <taxon>unclassified sequences</taxon>
        <taxon>metagenomes</taxon>
        <taxon>ecological metagenomes</taxon>
    </lineage>
</organism>
<evidence type="ECO:0000313" key="11">
    <source>
        <dbReference type="EMBL" id="VAW01150.1"/>
    </source>
</evidence>
<evidence type="ECO:0000256" key="7">
    <source>
        <dbReference type="ARBA" id="ARBA00023077"/>
    </source>
</evidence>
<keyword evidence="11" id="KW-0675">Receptor</keyword>
<evidence type="ECO:0000256" key="8">
    <source>
        <dbReference type="ARBA" id="ARBA00023136"/>
    </source>
</evidence>
<dbReference type="AlphaFoldDB" id="A0A3B0SA53"/>
<dbReference type="SUPFAM" id="SSF56935">
    <property type="entry name" value="Porins"/>
    <property type="match status" value="1"/>
</dbReference>
<evidence type="ECO:0000256" key="4">
    <source>
        <dbReference type="ARBA" id="ARBA00022692"/>
    </source>
</evidence>
<keyword evidence="5" id="KW-0408">Iron</keyword>
<keyword evidence="7" id="KW-0798">TonB box</keyword>
<keyword evidence="2" id="KW-0813">Transport</keyword>
<evidence type="ECO:0000256" key="6">
    <source>
        <dbReference type="ARBA" id="ARBA00023065"/>
    </source>
</evidence>
<feature type="domain" description="TonB-dependent receptor plug" evidence="10">
    <location>
        <begin position="2"/>
        <end position="98"/>
    </location>
</feature>
<dbReference type="Gene3D" id="2.40.170.20">
    <property type="entry name" value="TonB-dependent receptor, beta-barrel domain"/>
    <property type="match status" value="1"/>
</dbReference>
<dbReference type="Pfam" id="PF07715">
    <property type="entry name" value="Plug"/>
    <property type="match status" value="1"/>
</dbReference>
<dbReference type="EMBL" id="UOEH01000329">
    <property type="protein sequence ID" value="VAW01150.1"/>
    <property type="molecule type" value="Genomic_DNA"/>
</dbReference>
<evidence type="ECO:0000256" key="5">
    <source>
        <dbReference type="ARBA" id="ARBA00023004"/>
    </source>
</evidence>
<keyword evidence="3" id="KW-0410">Iron transport</keyword>
<dbReference type="GO" id="GO:0009279">
    <property type="term" value="C:cell outer membrane"/>
    <property type="evidence" value="ECO:0007669"/>
    <property type="project" value="UniProtKB-SubCell"/>
</dbReference>
<dbReference type="GO" id="GO:0006826">
    <property type="term" value="P:iron ion transport"/>
    <property type="evidence" value="ECO:0007669"/>
    <property type="project" value="UniProtKB-KW"/>
</dbReference>
<evidence type="ECO:0000256" key="1">
    <source>
        <dbReference type="ARBA" id="ARBA00004571"/>
    </source>
</evidence>
<reference evidence="11" key="1">
    <citation type="submission" date="2018-06" db="EMBL/GenBank/DDBJ databases">
        <authorList>
            <person name="Zhirakovskaya E."/>
        </authorList>
    </citation>
    <scope>NUCLEOTIDE SEQUENCE</scope>
</reference>
<feature type="non-terminal residue" evidence="11">
    <location>
        <position position="1"/>
    </location>
</feature>
<dbReference type="InterPro" id="IPR039426">
    <property type="entry name" value="TonB-dep_rcpt-like"/>
</dbReference>
<dbReference type="InterPro" id="IPR012910">
    <property type="entry name" value="Plug_dom"/>
</dbReference>
<evidence type="ECO:0000256" key="2">
    <source>
        <dbReference type="ARBA" id="ARBA00022448"/>
    </source>
</evidence>
<dbReference type="InterPro" id="IPR036942">
    <property type="entry name" value="Beta-barrel_TonB_sf"/>
</dbReference>
<dbReference type="PANTHER" id="PTHR32552">
    <property type="entry name" value="FERRICHROME IRON RECEPTOR-RELATED"/>
    <property type="match status" value="1"/>
</dbReference>
<proteinExistence type="predicted"/>
<keyword evidence="8" id="KW-0472">Membrane</keyword>
<name>A0A3B0SA53_9ZZZZ</name>
<dbReference type="PROSITE" id="PS52016">
    <property type="entry name" value="TONB_DEPENDENT_REC_3"/>
    <property type="match status" value="1"/>
</dbReference>
<evidence type="ECO:0000256" key="9">
    <source>
        <dbReference type="ARBA" id="ARBA00023237"/>
    </source>
</evidence>
<sequence length="429" mass="46605">GADDLRDSQIRDVRDLQLLAPSLTVVQQQTSSQTVFSIRGIGTSGNNAGLEPSVGVFVDGVYRSRQGAAINDFPTVQRIEVLRGPQSTLYGRNTPAGVISIITQKPEFEVGADAEVTYGNYNTVIMKGSLTGPISENVAFRISGNVNKRDGFLENVTTGEDVNGRDRWALRGQLLIEPSDRVSIRLIGDYSKIDEKCCAAPFFVNNPTNAFVLGTILGGNILPAAPFDRRVAFNGPLLTQQETYGFSGEVNIDLGYAELTSITAYRNFDEANDIDADFVDLPLSQVNQNRENYNTFTQELRLASSGDNRLDWMLGAFYFNQNLTHDRTSTFGPALRPFADIATGGNITNLENILAAFGAATPGSFLAPGIGLDQELFTQDDESIAVFGTLDYHLTDSLTVTGGIRWESETKDVVSDVQVNGPFLALDLT</sequence>
<keyword evidence="9" id="KW-0998">Cell outer membrane</keyword>
<protein>
    <submittedName>
        <fullName evidence="11">TonB-dependent receptor</fullName>
    </submittedName>
</protein>
<gene>
    <name evidence="11" type="ORF">MNBD_ALPHA05-522</name>
</gene>
<keyword evidence="4" id="KW-0812">Transmembrane</keyword>
<keyword evidence="6" id="KW-0406">Ion transport</keyword>